<keyword evidence="1" id="KW-0812">Transmembrane</keyword>
<evidence type="ECO:0000259" key="2">
    <source>
        <dbReference type="Pfam" id="PF07853"/>
    </source>
</evidence>
<protein>
    <submittedName>
        <fullName evidence="3">DUF1648 domain-containing protein</fullName>
    </submittedName>
</protein>
<feature type="transmembrane region" description="Helical" evidence="1">
    <location>
        <begin position="12"/>
        <end position="32"/>
    </location>
</feature>
<dbReference type="EMBL" id="JAUDCL010000017">
    <property type="protein sequence ID" value="MDM8201618.1"/>
    <property type="molecule type" value="Genomic_DNA"/>
</dbReference>
<feature type="transmembrane region" description="Helical" evidence="1">
    <location>
        <begin position="89"/>
        <end position="116"/>
    </location>
</feature>
<feature type="transmembrane region" description="Helical" evidence="1">
    <location>
        <begin position="128"/>
        <end position="152"/>
    </location>
</feature>
<feature type="domain" description="DUF1648" evidence="2">
    <location>
        <begin position="17"/>
        <end position="64"/>
    </location>
</feature>
<sequence>MKTSKSTGWPSKVIWGIAILNFILQLSCIPFFPATAPCHWTAQGIANGYMSKYFFILYDLLPFLILWIFSRTPSNQLVNYFYNLPQGQIVRTIILILAILATWIPVYMILFVPTIIPVNQQTTWTAGMVYAVEAVAGVAIILILLTCIITWIKLRPRH</sequence>
<dbReference type="InterPro" id="IPR012867">
    <property type="entry name" value="DUF1648"/>
</dbReference>
<keyword evidence="1" id="KW-0472">Membrane</keyword>
<keyword evidence="4" id="KW-1185">Reference proteome</keyword>
<dbReference type="Pfam" id="PF07853">
    <property type="entry name" value="DUF1648"/>
    <property type="match status" value="1"/>
</dbReference>
<gene>
    <name evidence="3" type="ORF">QUW08_10010</name>
</gene>
<dbReference type="Proteomes" id="UP001529380">
    <property type="component" value="Unassembled WGS sequence"/>
</dbReference>
<proteinExistence type="predicted"/>
<comment type="caution">
    <text evidence="3">The sequence shown here is derived from an EMBL/GenBank/DDBJ whole genome shotgun (WGS) entry which is preliminary data.</text>
</comment>
<dbReference type="RefSeq" id="WP_289600130.1">
    <property type="nucleotide sequence ID" value="NZ_JAUDCL010000017.1"/>
</dbReference>
<keyword evidence="1" id="KW-1133">Transmembrane helix</keyword>
<reference evidence="3 4" key="1">
    <citation type="submission" date="2023-06" db="EMBL/GenBank/DDBJ databases">
        <title>Identification and characterization of horizontal gene transfer across gut microbiota members of farm animals based on homology search.</title>
        <authorList>
            <person name="Schwarzerova J."/>
            <person name="Nykrynova M."/>
            <person name="Jureckova K."/>
            <person name="Cejkova D."/>
            <person name="Rychlik I."/>
        </authorList>
    </citation>
    <scope>NUCLEOTIDE SEQUENCE [LARGE SCALE GENOMIC DNA]</scope>
    <source>
        <strain evidence="3 4">ET340</strain>
    </source>
</reference>
<accession>A0ABT7URV2</accession>
<feature type="transmembrane region" description="Helical" evidence="1">
    <location>
        <begin position="52"/>
        <end position="69"/>
    </location>
</feature>
<evidence type="ECO:0000256" key="1">
    <source>
        <dbReference type="SAM" id="Phobius"/>
    </source>
</evidence>
<evidence type="ECO:0000313" key="3">
    <source>
        <dbReference type="EMBL" id="MDM8201618.1"/>
    </source>
</evidence>
<organism evidence="3 4">
    <name type="scientific">Allofournierella massiliensis</name>
    <dbReference type="NCBI Taxonomy" id="1650663"/>
    <lineage>
        <taxon>Bacteria</taxon>
        <taxon>Bacillati</taxon>
        <taxon>Bacillota</taxon>
        <taxon>Clostridia</taxon>
        <taxon>Eubacteriales</taxon>
        <taxon>Oscillospiraceae</taxon>
        <taxon>Allofournierella</taxon>
    </lineage>
</organism>
<name>A0ABT7URV2_9FIRM</name>
<evidence type="ECO:0000313" key="4">
    <source>
        <dbReference type="Proteomes" id="UP001529380"/>
    </source>
</evidence>